<evidence type="ECO:0000313" key="1">
    <source>
        <dbReference type="EMBL" id="MFD1570072.1"/>
    </source>
</evidence>
<evidence type="ECO:0000313" key="2">
    <source>
        <dbReference type="Proteomes" id="UP001597185"/>
    </source>
</evidence>
<keyword evidence="2" id="KW-1185">Reference proteome</keyword>
<organism evidence="1 2">
    <name type="scientific">Halorubrum laminariae</name>
    <dbReference type="NCBI Taxonomy" id="1433523"/>
    <lineage>
        <taxon>Archaea</taxon>
        <taxon>Methanobacteriati</taxon>
        <taxon>Methanobacteriota</taxon>
        <taxon>Stenosarchaea group</taxon>
        <taxon>Halobacteria</taxon>
        <taxon>Halobacteriales</taxon>
        <taxon>Haloferacaceae</taxon>
        <taxon>Halorubrum</taxon>
    </lineage>
</organism>
<protein>
    <submittedName>
        <fullName evidence="1">Uncharacterized protein</fullName>
    </submittedName>
</protein>
<dbReference type="AlphaFoldDB" id="A0ABD6BY37"/>
<reference evidence="1 2" key="1">
    <citation type="journal article" date="2019" name="Int. J. Syst. Evol. Microbiol.">
        <title>The Global Catalogue of Microorganisms (GCM) 10K type strain sequencing project: providing services to taxonomists for standard genome sequencing and annotation.</title>
        <authorList>
            <consortium name="The Broad Institute Genomics Platform"/>
            <consortium name="The Broad Institute Genome Sequencing Center for Infectious Disease"/>
            <person name="Wu L."/>
            <person name="Ma J."/>
        </authorList>
    </citation>
    <scope>NUCLEOTIDE SEQUENCE [LARGE SCALE GENOMIC DNA]</scope>
    <source>
        <strain evidence="1 2">CGMCC 1.12689</strain>
    </source>
</reference>
<proteinExistence type="predicted"/>
<dbReference type="EMBL" id="JBHUDB010000002">
    <property type="protein sequence ID" value="MFD1570072.1"/>
    <property type="molecule type" value="Genomic_DNA"/>
</dbReference>
<dbReference type="RefSeq" id="WP_256397117.1">
    <property type="nucleotide sequence ID" value="NZ_JANHDL010000004.1"/>
</dbReference>
<dbReference type="Proteomes" id="UP001597185">
    <property type="component" value="Unassembled WGS sequence"/>
</dbReference>
<name>A0ABD6BY37_9EURY</name>
<comment type="caution">
    <text evidence="1">The sequence shown here is derived from an EMBL/GenBank/DDBJ whole genome shotgun (WGS) entry which is preliminary data.</text>
</comment>
<gene>
    <name evidence="1" type="ORF">ACFR9T_05660</name>
</gene>
<sequence length="138" mass="15565">MTMTTYPYSDNENRKFTYEETEQSVTITHEPEAVSVNFKHVSNPTRNTKLSIIVNRGGLEQFPTDLFDETPFEPAIAEVGNRTSFITTEFVELDAYTVLLPVLKALAEYAWVDNMNSLHIHNSDTPAANHLVCVLGEI</sequence>
<accession>A0ABD6BY37</accession>